<evidence type="ECO:0000313" key="1">
    <source>
        <dbReference type="EMBL" id="GBM91612.1"/>
    </source>
</evidence>
<organism evidence="1 2">
    <name type="scientific">Araneus ventricosus</name>
    <name type="common">Orbweaver spider</name>
    <name type="synonym">Epeira ventricosa</name>
    <dbReference type="NCBI Taxonomy" id="182803"/>
    <lineage>
        <taxon>Eukaryota</taxon>
        <taxon>Metazoa</taxon>
        <taxon>Ecdysozoa</taxon>
        <taxon>Arthropoda</taxon>
        <taxon>Chelicerata</taxon>
        <taxon>Arachnida</taxon>
        <taxon>Araneae</taxon>
        <taxon>Araneomorphae</taxon>
        <taxon>Entelegynae</taxon>
        <taxon>Araneoidea</taxon>
        <taxon>Araneidae</taxon>
        <taxon>Araneus</taxon>
    </lineage>
</organism>
<gene>
    <name evidence="1" type="ORF">AVEN_158583_1</name>
</gene>
<keyword evidence="2" id="KW-1185">Reference proteome</keyword>
<evidence type="ECO:0008006" key="3">
    <source>
        <dbReference type="Google" id="ProtNLM"/>
    </source>
</evidence>
<comment type="caution">
    <text evidence="1">The sequence shown here is derived from an EMBL/GenBank/DDBJ whole genome shotgun (WGS) entry which is preliminary data.</text>
</comment>
<proteinExistence type="predicted"/>
<dbReference type="Proteomes" id="UP000499080">
    <property type="component" value="Unassembled WGS sequence"/>
</dbReference>
<name>A0A4Y2JQJ8_ARAVE</name>
<protein>
    <recommendedName>
        <fullName evidence="3">HTH CENPB-type domain-containing protein</fullName>
    </recommendedName>
</protein>
<accession>A0A4Y2JQJ8</accession>
<dbReference type="EMBL" id="BGPR01003718">
    <property type="protein sequence ID" value="GBM91612.1"/>
    <property type="molecule type" value="Genomic_DNA"/>
</dbReference>
<dbReference type="AlphaFoldDB" id="A0A4Y2JQJ8"/>
<evidence type="ECO:0000313" key="2">
    <source>
        <dbReference type="Proteomes" id="UP000499080"/>
    </source>
</evidence>
<sequence length="221" mass="25759">MHETLHITGKYHHKDSKDLLLPFQKLEVQHWRPHLLFPCRLFDKAMTRSLTKVQRFSFGFFAQIFRMHVNYRKRRYTAQQGLFLSAPGSGFYRSLAVHDDFAQQKISVVEGKKGDENQHLQRVDLAKELGLPVSTLITLIYKHKIIEGSHHQDGSSASKKLRVQIRKLAVVEKMLLQWFNQCRRGKIPSSGLLLMEESARNFEEAECGMRCIIFYRMASQV</sequence>
<reference evidence="1 2" key="1">
    <citation type="journal article" date="2019" name="Sci. Rep.">
        <title>Orb-weaving spider Araneus ventricosus genome elucidates the spidroin gene catalogue.</title>
        <authorList>
            <person name="Kono N."/>
            <person name="Nakamura H."/>
            <person name="Ohtoshi R."/>
            <person name="Moran D.A.P."/>
            <person name="Shinohara A."/>
            <person name="Yoshida Y."/>
            <person name="Fujiwara M."/>
            <person name="Mori M."/>
            <person name="Tomita M."/>
            <person name="Arakawa K."/>
        </authorList>
    </citation>
    <scope>NUCLEOTIDE SEQUENCE [LARGE SCALE GENOMIC DNA]</scope>
</reference>
<dbReference type="OrthoDB" id="6491489at2759"/>